<reference evidence="1 2" key="1">
    <citation type="submission" date="2019-09" db="EMBL/GenBank/DDBJ databases">
        <authorList>
            <person name="Depoorter E."/>
        </authorList>
    </citation>
    <scope>NUCLEOTIDE SEQUENCE [LARGE SCALE GENOMIC DNA]</scope>
    <source>
        <strain evidence="1">LMG 6863</strain>
    </source>
</reference>
<evidence type="ECO:0008006" key="3">
    <source>
        <dbReference type="Google" id="ProtNLM"/>
    </source>
</evidence>
<dbReference type="RefSeq" id="WP_174945605.1">
    <property type="nucleotide sequence ID" value="NZ_CABVPY010000053.1"/>
</dbReference>
<gene>
    <name evidence="1" type="ORF">BLA6863_05965</name>
</gene>
<name>A0A6P2QXY4_BURL3</name>
<proteinExistence type="predicted"/>
<evidence type="ECO:0000313" key="2">
    <source>
        <dbReference type="Proteomes" id="UP000494170"/>
    </source>
</evidence>
<dbReference type="Proteomes" id="UP000494170">
    <property type="component" value="Unassembled WGS sequence"/>
</dbReference>
<dbReference type="AlphaFoldDB" id="A0A6P2QXY4"/>
<organism evidence="1 2">
    <name type="scientific">Burkholderia lata (strain ATCC 17760 / DSM 23089 / LMG 22485 / NCIMB 9086 / R18194 / 383)</name>
    <dbReference type="NCBI Taxonomy" id="482957"/>
    <lineage>
        <taxon>Bacteria</taxon>
        <taxon>Pseudomonadati</taxon>
        <taxon>Pseudomonadota</taxon>
        <taxon>Betaproteobacteria</taxon>
        <taxon>Burkholderiales</taxon>
        <taxon>Burkholderiaceae</taxon>
        <taxon>Burkholderia</taxon>
        <taxon>Burkholderia cepacia complex</taxon>
    </lineage>
</organism>
<dbReference type="Pfam" id="PF03692">
    <property type="entry name" value="CxxCxxCC"/>
    <property type="match status" value="1"/>
</dbReference>
<sequence length="266" mass="28221">MNDTPTDLDFACNGCGGCCRDLRIPLTIDEATAWLQRGGHVELLCDAMPWLVEPEPDNAFAAYKRVRSTAALSGSLPVRITVMLTATHAGPCPNLLDDLRCAIYDERPLVCRIYPAEVNPFVPLVPNGKQCTPDAWQQAPFVRGGTIVDADTRENIARSRAASEAETPLRARLCAALGIDTAAVANEGFAVHAPPAATLLAALTALRAAESESAPTNADDADDTIAWTLVSNRTSTMDALVSVGAASQRAGSGNPHARYLGFHPDE</sequence>
<protein>
    <recommendedName>
        <fullName evidence="3">YkgJ family cysteine cluster protein</fullName>
    </recommendedName>
</protein>
<dbReference type="InterPro" id="IPR005358">
    <property type="entry name" value="Puta_zinc/iron-chelating_dom"/>
</dbReference>
<evidence type="ECO:0000313" key="1">
    <source>
        <dbReference type="EMBL" id="VWC22839.1"/>
    </source>
</evidence>
<dbReference type="EMBL" id="CABVPY010000053">
    <property type="protein sequence ID" value="VWC22839.1"/>
    <property type="molecule type" value="Genomic_DNA"/>
</dbReference>
<accession>A0A6P2QXY4</accession>